<evidence type="ECO:0000256" key="9">
    <source>
        <dbReference type="ARBA" id="ARBA00022723"/>
    </source>
</evidence>
<keyword evidence="9 14" id="KW-0479">Metal-binding</keyword>
<dbReference type="GO" id="GO:0004497">
    <property type="term" value="F:monooxygenase activity"/>
    <property type="evidence" value="ECO:0007669"/>
    <property type="project" value="InterPro"/>
</dbReference>
<dbReference type="PROSITE" id="PS00086">
    <property type="entry name" value="CYTOCHROME_P450"/>
    <property type="match status" value="1"/>
</dbReference>
<dbReference type="GO" id="GO:0005576">
    <property type="term" value="C:extracellular region"/>
    <property type="evidence" value="ECO:0007669"/>
    <property type="project" value="UniProtKB-SubCell"/>
</dbReference>
<dbReference type="PANTHER" id="PTHR24304">
    <property type="entry name" value="CYTOCHROME P450 FAMILY 7"/>
    <property type="match status" value="1"/>
</dbReference>
<dbReference type="EMBL" id="JAAMPI010000667">
    <property type="protein sequence ID" value="KAF4629507.1"/>
    <property type="molecule type" value="Genomic_DNA"/>
</dbReference>
<dbReference type="OrthoDB" id="1055148at2759"/>
<dbReference type="GO" id="GO:0098552">
    <property type="term" value="C:side of membrane"/>
    <property type="evidence" value="ECO:0007669"/>
    <property type="project" value="UniProtKB-KW"/>
</dbReference>
<dbReference type="PRINTS" id="PR00465">
    <property type="entry name" value="EP450IV"/>
</dbReference>
<keyword evidence="15" id="KW-0812">Transmembrane</keyword>
<feature type="transmembrane region" description="Helical" evidence="15">
    <location>
        <begin position="102"/>
        <end position="123"/>
    </location>
</feature>
<dbReference type="GO" id="GO:0020037">
    <property type="term" value="F:heme binding"/>
    <property type="evidence" value="ECO:0007669"/>
    <property type="project" value="InterPro"/>
</dbReference>
<comment type="subcellular location">
    <subcellularLocation>
        <location evidence="2">Membrane</location>
        <topology evidence="2">Lipid-anchor</topology>
        <topology evidence="2">GPI-anchor</topology>
    </subcellularLocation>
    <subcellularLocation>
        <location evidence="3">Secreted</location>
    </subcellularLocation>
</comment>
<comment type="similarity">
    <text evidence="5">Belongs to the cytochrome P450 family.</text>
</comment>
<organism evidence="18 19">
    <name type="scientific">Cudoniella acicularis</name>
    <dbReference type="NCBI Taxonomy" id="354080"/>
    <lineage>
        <taxon>Eukaryota</taxon>
        <taxon>Fungi</taxon>
        <taxon>Dikarya</taxon>
        <taxon>Ascomycota</taxon>
        <taxon>Pezizomycotina</taxon>
        <taxon>Leotiomycetes</taxon>
        <taxon>Helotiales</taxon>
        <taxon>Tricladiaceae</taxon>
        <taxon>Cudoniella</taxon>
    </lineage>
</organism>
<evidence type="ECO:0000256" key="15">
    <source>
        <dbReference type="SAM" id="Phobius"/>
    </source>
</evidence>
<reference evidence="18 19" key="1">
    <citation type="submission" date="2020-03" db="EMBL/GenBank/DDBJ databases">
        <title>Draft Genome Sequence of Cudoniella acicularis.</title>
        <authorList>
            <person name="Buettner E."/>
            <person name="Kellner H."/>
        </authorList>
    </citation>
    <scope>NUCLEOTIDE SEQUENCE [LARGE SCALE GENOMIC DNA]</scope>
    <source>
        <strain evidence="18 19">DSM 108380</strain>
    </source>
</reference>
<evidence type="ECO:0000313" key="19">
    <source>
        <dbReference type="Proteomes" id="UP000566819"/>
    </source>
</evidence>
<evidence type="ECO:0000256" key="6">
    <source>
        <dbReference type="ARBA" id="ARBA00022525"/>
    </source>
</evidence>
<evidence type="ECO:0000256" key="4">
    <source>
        <dbReference type="ARBA" id="ARBA00010031"/>
    </source>
</evidence>
<dbReference type="Pfam" id="PF05730">
    <property type="entry name" value="CFEM"/>
    <property type="match status" value="1"/>
</dbReference>
<dbReference type="CDD" id="cd11042">
    <property type="entry name" value="CYP51-like"/>
    <property type="match status" value="1"/>
</dbReference>
<evidence type="ECO:0000256" key="2">
    <source>
        <dbReference type="ARBA" id="ARBA00004589"/>
    </source>
</evidence>
<evidence type="ECO:0000256" key="5">
    <source>
        <dbReference type="ARBA" id="ARBA00010617"/>
    </source>
</evidence>
<dbReference type="AlphaFoldDB" id="A0A8H4RG89"/>
<comment type="similarity">
    <text evidence="4">Belongs to the RBT5 family.</text>
</comment>
<evidence type="ECO:0000256" key="16">
    <source>
        <dbReference type="SAM" id="SignalP"/>
    </source>
</evidence>
<gene>
    <name evidence="18" type="ORF">G7Y89_g8639</name>
</gene>
<evidence type="ECO:0000256" key="14">
    <source>
        <dbReference type="PIRSR" id="PIRSR602403-1"/>
    </source>
</evidence>
<feature type="transmembrane region" description="Helical" evidence="15">
    <location>
        <begin position="135"/>
        <end position="156"/>
    </location>
</feature>
<dbReference type="InterPro" id="IPR049326">
    <property type="entry name" value="Rhodopsin_dom_fungi"/>
</dbReference>
<accession>A0A8H4RG89</accession>
<keyword evidence="7 14" id="KW-0349">Heme</keyword>
<evidence type="ECO:0000256" key="8">
    <source>
        <dbReference type="ARBA" id="ARBA00022622"/>
    </source>
</evidence>
<comment type="caution">
    <text evidence="18">The sequence shown here is derived from an EMBL/GenBank/DDBJ whole genome shotgun (WGS) entry which is preliminary data.</text>
</comment>
<feature type="signal peptide" evidence="16">
    <location>
        <begin position="1"/>
        <end position="18"/>
    </location>
</feature>
<keyword evidence="12" id="KW-1015">Disulfide bond</keyword>
<feature type="transmembrane region" description="Helical" evidence="15">
    <location>
        <begin position="217"/>
        <end position="241"/>
    </location>
</feature>
<protein>
    <recommendedName>
        <fullName evidence="17">CFEM domain-containing protein</fullName>
    </recommendedName>
</protein>
<dbReference type="SUPFAM" id="SSF48264">
    <property type="entry name" value="Cytochrome P450"/>
    <property type="match status" value="1"/>
</dbReference>
<dbReference type="GO" id="GO:0016705">
    <property type="term" value="F:oxidoreductase activity, acting on paired donors, with incorporation or reduction of molecular oxygen"/>
    <property type="evidence" value="ECO:0007669"/>
    <property type="project" value="InterPro"/>
</dbReference>
<comment type="cofactor">
    <cofactor evidence="1 14">
        <name>heme</name>
        <dbReference type="ChEBI" id="CHEBI:30413"/>
    </cofactor>
</comment>
<sequence>MRCSSLFSAGLLVGTTLAQANLTEILLQFPACSAKCSAEILPLVGCQFTDLRECLCPNFTLRYDLAICVLGSCNLTDQVVASTILQSEICDGVPQPSRAAEMIRASIIIALVTFPIILLRFLSQIVVTRKVWWDDWLILLTVLFYISQIFYVLQNIPKFSILFFYLRIFPSPRFRLFNIAIFWMAVHITTFLLSVMFQCLPVGSIWNLALSSKCLDLHILGFVGEGFSITEDLAIMALLIYELKNLNLDKRKRIELCFMFAVGSFACATSMIRLRYLIHYGKSIDTTWNGADITIWSEIETYSAVICSCLMCLRPLLKILPRLFPSTTHSHSRSNPNSHFSKPLFAFCTLIPHGVNNAFGGNANLRLPVNFLPSTGNDFLRKRRPISMNSILERASPALPYILITSLAFISISIVIHIVKQIVFSNKDEPPLVFSWLPLIGSTIEYGTHPYKFYFKYQKKFGNTFSFILVGRKHTFMKYSLTPDKLQSYAPLFFNEMGRYIDKADCFRGDKGIFDVVESVAIMTLFTAARSLQGREVRESLNGELANLYHDLDMSFIPINFYLPGLPLPVNRRRDRAREKIVAIYKNIIANRRRLGERGAREEDDMIWNLMRSIYKNGTPVPDHEIAHMMIGLLMAGQHNSYSVESWILFRLASRPDIQEELYQEQLKVLGSEIKLSATRGAVDRLPLHKMVVRETLRLHEPIHTVMRAVKSPLHFTTKDPLTASDRTYTIPPSHVLISAPGVTAQSKEFFPNPDQWDPHRWDGISDFGEDTGKNPPGNVALSRSAASAYLPFGAGRHRCVGETFAYLQLSTITAFMVRNFKFRSLPGHEAIPETDYKSMITRPVVPAKLLWERRSVQ</sequence>
<feature type="chain" id="PRO_5034272388" description="CFEM domain-containing protein" evidence="16">
    <location>
        <begin position="19"/>
        <end position="858"/>
    </location>
</feature>
<keyword evidence="8" id="KW-0336">GPI-anchor</keyword>
<name>A0A8H4RG89_9HELO</name>
<keyword evidence="15" id="KW-0472">Membrane</keyword>
<evidence type="ECO:0000256" key="7">
    <source>
        <dbReference type="ARBA" id="ARBA00022617"/>
    </source>
</evidence>
<keyword evidence="11 14" id="KW-0408">Iron</keyword>
<keyword evidence="6" id="KW-0964">Secreted</keyword>
<evidence type="ECO:0000256" key="11">
    <source>
        <dbReference type="ARBA" id="ARBA00023004"/>
    </source>
</evidence>
<dbReference type="PANTHER" id="PTHR24304:SF2">
    <property type="entry name" value="24-HYDROXYCHOLESTEROL 7-ALPHA-HYDROXYLASE"/>
    <property type="match status" value="1"/>
</dbReference>
<dbReference type="PRINTS" id="PR00385">
    <property type="entry name" value="P450"/>
</dbReference>
<proteinExistence type="inferred from homology"/>
<keyword evidence="15" id="KW-1133">Transmembrane helix</keyword>
<feature type="transmembrane region" description="Helical" evidence="15">
    <location>
        <begin position="398"/>
        <end position="419"/>
    </location>
</feature>
<dbReference type="InterPro" id="IPR036396">
    <property type="entry name" value="Cyt_P450_sf"/>
</dbReference>
<feature type="transmembrane region" description="Helical" evidence="15">
    <location>
        <begin position="253"/>
        <end position="272"/>
    </location>
</feature>
<evidence type="ECO:0000256" key="1">
    <source>
        <dbReference type="ARBA" id="ARBA00001971"/>
    </source>
</evidence>
<dbReference type="Gene3D" id="1.10.630.10">
    <property type="entry name" value="Cytochrome P450"/>
    <property type="match status" value="1"/>
</dbReference>
<evidence type="ECO:0000259" key="17">
    <source>
        <dbReference type="SMART" id="SM00747"/>
    </source>
</evidence>
<dbReference type="InterPro" id="IPR008427">
    <property type="entry name" value="Extracellular_membr_CFEM_dom"/>
</dbReference>
<dbReference type="Pfam" id="PF00067">
    <property type="entry name" value="p450"/>
    <property type="match status" value="1"/>
</dbReference>
<keyword evidence="13" id="KW-0449">Lipoprotein</keyword>
<evidence type="ECO:0000256" key="3">
    <source>
        <dbReference type="ARBA" id="ARBA00004613"/>
    </source>
</evidence>
<dbReference type="InterPro" id="IPR002403">
    <property type="entry name" value="Cyt_P450_E_grp-IV"/>
</dbReference>
<feature type="transmembrane region" description="Helical" evidence="15">
    <location>
        <begin position="176"/>
        <end position="197"/>
    </location>
</feature>
<evidence type="ECO:0000256" key="13">
    <source>
        <dbReference type="ARBA" id="ARBA00023288"/>
    </source>
</evidence>
<evidence type="ECO:0000256" key="10">
    <source>
        <dbReference type="ARBA" id="ARBA00022729"/>
    </source>
</evidence>
<keyword evidence="8" id="KW-0325">Glycoprotein</keyword>
<feature type="binding site" description="axial binding residue" evidence="14">
    <location>
        <position position="800"/>
    </location>
    <ligand>
        <name>heme</name>
        <dbReference type="ChEBI" id="CHEBI:30413"/>
    </ligand>
    <ligandPart>
        <name>Fe</name>
        <dbReference type="ChEBI" id="CHEBI:18248"/>
    </ligandPart>
</feature>
<evidence type="ECO:0000313" key="18">
    <source>
        <dbReference type="EMBL" id="KAF4629507.1"/>
    </source>
</evidence>
<dbReference type="InterPro" id="IPR050529">
    <property type="entry name" value="CYP450_sterol_14alpha_dmase"/>
</dbReference>
<dbReference type="InterPro" id="IPR001128">
    <property type="entry name" value="Cyt_P450"/>
</dbReference>
<dbReference type="InterPro" id="IPR017972">
    <property type="entry name" value="Cyt_P450_CS"/>
</dbReference>
<feature type="domain" description="CFEM" evidence="17">
    <location>
        <begin position="25"/>
        <end position="91"/>
    </location>
</feature>
<dbReference type="GO" id="GO:0005506">
    <property type="term" value="F:iron ion binding"/>
    <property type="evidence" value="ECO:0007669"/>
    <property type="project" value="InterPro"/>
</dbReference>
<dbReference type="SMART" id="SM00747">
    <property type="entry name" value="CFEM"/>
    <property type="match status" value="1"/>
</dbReference>
<keyword evidence="10 16" id="KW-0732">Signal</keyword>
<evidence type="ECO:0000256" key="12">
    <source>
        <dbReference type="ARBA" id="ARBA00023157"/>
    </source>
</evidence>
<dbReference type="Proteomes" id="UP000566819">
    <property type="component" value="Unassembled WGS sequence"/>
</dbReference>
<keyword evidence="19" id="KW-1185">Reference proteome</keyword>
<dbReference type="Pfam" id="PF20684">
    <property type="entry name" value="Fung_rhodopsin"/>
    <property type="match status" value="1"/>
</dbReference>